<organism evidence="3 4">
    <name type="scientific">Variovorax rhizosphaerae</name>
    <dbReference type="NCBI Taxonomy" id="1836200"/>
    <lineage>
        <taxon>Bacteria</taxon>
        <taxon>Pseudomonadati</taxon>
        <taxon>Pseudomonadota</taxon>
        <taxon>Betaproteobacteria</taxon>
        <taxon>Burkholderiales</taxon>
        <taxon>Comamonadaceae</taxon>
        <taxon>Variovorax</taxon>
    </lineage>
</organism>
<feature type="compositionally biased region" description="Low complexity" evidence="1">
    <location>
        <begin position="108"/>
        <end position="133"/>
    </location>
</feature>
<evidence type="ECO:0000313" key="3">
    <source>
        <dbReference type="EMBL" id="MEJ8848726.1"/>
    </source>
</evidence>
<dbReference type="RefSeq" id="WP_340343848.1">
    <property type="nucleotide sequence ID" value="NZ_JBBKZT010000008.1"/>
</dbReference>
<dbReference type="Pfam" id="PF04993">
    <property type="entry name" value="TfoX_N"/>
    <property type="match status" value="1"/>
</dbReference>
<comment type="caution">
    <text evidence="3">The sequence shown here is derived from an EMBL/GenBank/DDBJ whole genome shotgun (WGS) entry which is preliminary data.</text>
</comment>
<keyword evidence="4" id="KW-1185">Reference proteome</keyword>
<evidence type="ECO:0000256" key="1">
    <source>
        <dbReference type="SAM" id="MobiDB-lite"/>
    </source>
</evidence>
<dbReference type="InterPro" id="IPR007076">
    <property type="entry name" value="TfoX_N"/>
</dbReference>
<dbReference type="Gene3D" id="3.30.1460.30">
    <property type="entry name" value="YgaC/TfoX-N like chaperone"/>
    <property type="match status" value="1"/>
</dbReference>
<proteinExistence type="predicted"/>
<feature type="domain" description="TfoX N-terminal" evidence="2">
    <location>
        <begin position="10"/>
        <end position="102"/>
    </location>
</feature>
<accession>A0ABU8WMG5</accession>
<sequence length="142" mass="15797">MSEFVSSLHEVFERFGRIEAKRMFGGHGIFHEGRMIGLVVAETLYLKTDAENVAHFDLLALPHFEYLRAGKMMQTSYRQAPADVFEDREEAASWGRLAWEAAMRSGHAPKAAKTTKAAKATKATRTAQAAKTTKAPRKAATR</sequence>
<dbReference type="Proteomes" id="UP001385892">
    <property type="component" value="Unassembled WGS sequence"/>
</dbReference>
<evidence type="ECO:0000313" key="4">
    <source>
        <dbReference type="Proteomes" id="UP001385892"/>
    </source>
</evidence>
<dbReference type="EMBL" id="JBBKZT010000008">
    <property type="protein sequence ID" value="MEJ8848726.1"/>
    <property type="molecule type" value="Genomic_DNA"/>
</dbReference>
<dbReference type="SUPFAM" id="SSF159894">
    <property type="entry name" value="YgaC/TfoX-N like"/>
    <property type="match status" value="1"/>
</dbReference>
<feature type="region of interest" description="Disordered" evidence="1">
    <location>
        <begin position="105"/>
        <end position="142"/>
    </location>
</feature>
<gene>
    <name evidence="3" type="ORF">WKW82_18860</name>
</gene>
<evidence type="ECO:0000259" key="2">
    <source>
        <dbReference type="Pfam" id="PF04993"/>
    </source>
</evidence>
<reference evidence="3 4" key="1">
    <citation type="submission" date="2024-03" db="EMBL/GenBank/DDBJ databases">
        <title>Novel species of the genus Variovorax.</title>
        <authorList>
            <person name="Liu Q."/>
            <person name="Xin Y.-H."/>
        </authorList>
    </citation>
    <scope>NUCLEOTIDE SEQUENCE [LARGE SCALE GENOMIC DNA]</scope>
    <source>
        <strain evidence="3 4">KACC 18900</strain>
    </source>
</reference>
<name>A0ABU8WMG5_9BURK</name>
<protein>
    <submittedName>
        <fullName evidence="3">TfoX/Sxy family protein</fullName>
    </submittedName>
</protein>